<feature type="domain" description="HTH marR-type" evidence="2">
    <location>
        <begin position="28"/>
        <end position="159"/>
    </location>
</feature>
<dbReference type="InterPro" id="IPR036388">
    <property type="entry name" value="WH-like_DNA-bd_sf"/>
</dbReference>
<evidence type="ECO:0000313" key="4">
    <source>
        <dbReference type="Proteomes" id="UP000175829"/>
    </source>
</evidence>
<dbReference type="InterPro" id="IPR039422">
    <property type="entry name" value="MarR/SlyA-like"/>
</dbReference>
<accession>A0A1E7K4U1</accession>
<dbReference type="RefSeq" id="WP_069991907.1">
    <property type="nucleotide sequence ID" value="NZ_LJGV01000022.1"/>
</dbReference>
<dbReference type="GO" id="GO:0003700">
    <property type="term" value="F:DNA-binding transcription factor activity"/>
    <property type="evidence" value="ECO:0007669"/>
    <property type="project" value="InterPro"/>
</dbReference>
<dbReference type="PANTHER" id="PTHR33164">
    <property type="entry name" value="TRANSCRIPTIONAL REGULATOR, MARR FAMILY"/>
    <property type="match status" value="1"/>
</dbReference>
<dbReference type="Proteomes" id="UP000175829">
    <property type="component" value="Unassembled WGS sequence"/>
</dbReference>
<evidence type="ECO:0000313" key="3">
    <source>
        <dbReference type="EMBL" id="OEU98944.1"/>
    </source>
</evidence>
<proteinExistence type="predicted"/>
<feature type="compositionally biased region" description="Low complexity" evidence="1">
    <location>
        <begin position="9"/>
        <end position="23"/>
    </location>
</feature>
<name>A0A1E7K4U1_9ACTN</name>
<dbReference type="PANTHER" id="PTHR33164:SF95">
    <property type="entry name" value="TRANSCRIPTIONAL REGULATOR"/>
    <property type="match status" value="1"/>
</dbReference>
<dbReference type="Pfam" id="PF01047">
    <property type="entry name" value="MarR"/>
    <property type="match status" value="1"/>
</dbReference>
<protein>
    <submittedName>
        <fullName evidence="3">MarR family transcriptional regulator</fullName>
    </submittedName>
</protein>
<dbReference type="SMART" id="SM00347">
    <property type="entry name" value="HTH_MARR"/>
    <property type="match status" value="1"/>
</dbReference>
<dbReference type="PROSITE" id="PS50995">
    <property type="entry name" value="HTH_MARR_2"/>
    <property type="match status" value="1"/>
</dbReference>
<dbReference type="GO" id="GO:0006950">
    <property type="term" value="P:response to stress"/>
    <property type="evidence" value="ECO:0007669"/>
    <property type="project" value="TreeGrafter"/>
</dbReference>
<comment type="caution">
    <text evidence="3">The sequence shown here is derived from an EMBL/GenBank/DDBJ whole genome shotgun (WGS) entry which is preliminary data.</text>
</comment>
<feature type="region of interest" description="Disordered" evidence="1">
    <location>
        <begin position="1"/>
        <end position="23"/>
    </location>
</feature>
<dbReference type="EMBL" id="LJGV01000022">
    <property type="protein sequence ID" value="OEU98944.1"/>
    <property type="molecule type" value="Genomic_DNA"/>
</dbReference>
<dbReference type="InterPro" id="IPR000835">
    <property type="entry name" value="HTH_MarR-typ"/>
</dbReference>
<organism evidence="3 4">
    <name type="scientific">Streptomyces qinglanensis</name>
    <dbReference type="NCBI Taxonomy" id="943816"/>
    <lineage>
        <taxon>Bacteria</taxon>
        <taxon>Bacillati</taxon>
        <taxon>Actinomycetota</taxon>
        <taxon>Actinomycetes</taxon>
        <taxon>Kitasatosporales</taxon>
        <taxon>Streptomycetaceae</taxon>
        <taxon>Streptomyces</taxon>
    </lineage>
</organism>
<evidence type="ECO:0000256" key="1">
    <source>
        <dbReference type="SAM" id="MobiDB-lite"/>
    </source>
</evidence>
<dbReference type="Gene3D" id="1.10.10.10">
    <property type="entry name" value="Winged helix-like DNA-binding domain superfamily/Winged helix DNA-binding domain"/>
    <property type="match status" value="1"/>
</dbReference>
<sequence>MADTTPEGTPAADSAAAPATPSAPAVLTAAPGYQVRRLYQAYLAGWLRTVGPTLTGPQFAVLTTVGASPGCDQSSLAAAVALDTSTMADLARRLEDRGLLERRTAAADGRRKLLFLTAEGERALREADGRVRELDERLLAPYEPADRERLLRELTALADGWERLGADA</sequence>
<reference evidence="3 4" key="1">
    <citation type="journal article" date="2016" name="Front. Microbiol.">
        <title>Comparative Genomics Analysis of Streptomyces Species Reveals Their Adaptation to the Marine Environment and Their Diversity at the Genomic Level.</title>
        <authorList>
            <person name="Tian X."/>
            <person name="Zhang Z."/>
            <person name="Yang T."/>
            <person name="Chen M."/>
            <person name="Li J."/>
            <person name="Chen F."/>
            <person name="Yang J."/>
            <person name="Li W."/>
            <person name="Zhang B."/>
            <person name="Zhang Z."/>
            <person name="Wu J."/>
            <person name="Zhang C."/>
            <person name="Long L."/>
            <person name="Xiao J."/>
        </authorList>
    </citation>
    <scope>NUCLEOTIDE SEQUENCE [LARGE SCALE GENOMIC DNA]</scope>
    <source>
        <strain evidence="3 4">SCSIO M10379</strain>
    </source>
</reference>
<gene>
    <name evidence="3" type="ORF">AN217_15195</name>
</gene>
<dbReference type="SUPFAM" id="SSF46785">
    <property type="entry name" value="Winged helix' DNA-binding domain"/>
    <property type="match status" value="1"/>
</dbReference>
<evidence type="ECO:0000259" key="2">
    <source>
        <dbReference type="PROSITE" id="PS50995"/>
    </source>
</evidence>
<dbReference type="AlphaFoldDB" id="A0A1E7K4U1"/>
<dbReference type="PATRIC" id="fig|943816.4.peg.2489"/>
<dbReference type="InterPro" id="IPR036390">
    <property type="entry name" value="WH_DNA-bd_sf"/>
</dbReference>